<sequence>MTNVTCNPPYEYSAKAIVATYSIVFALGVPANCLTAWLTMLNIRRHNVLSVYLFSLSITELMYLSTLPLWMMYIQNGHQWKYGSAACKITGYIFFNNIYISISILCCISIDRFVGVVYSLESRGIRLQKTAKAIVGSIYLVVALVYIPVFYMTEGETSNHTTCFETLPMQSTVASFNYARFMIGFVIPLMILIFTNWKITKTIRISDSLDEQQKAKVKHLAIAIIAIFLICFAPYHAVLLIRAILFSLYPNNTCWFEEKIYTISAMFLCLATVNSVADPFIYVLVSENVRKDICRGLSKWRFQSATKLRNESNSLPMKPTKAGQILERNVEGNNSLIPKHLDAMAEPQF</sequence>
<keyword evidence="9 12" id="KW-0675">Receptor</keyword>
<name>A0A6P8RN94_GEOSA</name>
<dbReference type="PANTHER" id="PTHR24234:SF7">
    <property type="entry name" value="G-PROTEIN COUPLED RECEPTOR 132-RELATED"/>
    <property type="match status" value="1"/>
</dbReference>
<evidence type="ECO:0000256" key="2">
    <source>
        <dbReference type="ARBA" id="ARBA00010663"/>
    </source>
</evidence>
<dbReference type="GO" id="GO:0005886">
    <property type="term" value="C:plasma membrane"/>
    <property type="evidence" value="ECO:0007669"/>
    <property type="project" value="UniProtKB-SubCell"/>
</dbReference>
<feature type="transmembrane region" description="Helical" evidence="13">
    <location>
        <begin position="18"/>
        <end position="39"/>
    </location>
</feature>
<dbReference type="Proteomes" id="UP000515159">
    <property type="component" value="Chromosome 7"/>
</dbReference>
<evidence type="ECO:0000256" key="8">
    <source>
        <dbReference type="ARBA" id="ARBA00023157"/>
    </source>
</evidence>
<evidence type="ECO:0000256" key="4">
    <source>
        <dbReference type="ARBA" id="ARBA00022692"/>
    </source>
</evidence>
<dbReference type="GO" id="GO:0000082">
    <property type="term" value="P:G1/S transition of mitotic cell cycle"/>
    <property type="evidence" value="ECO:0007669"/>
    <property type="project" value="TreeGrafter"/>
</dbReference>
<evidence type="ECO:0000256" key="3">
    <source>
        <dbReference type="ARBA" id="ARBA00022475"/>
    </source>
</evidence>
<dbReference type="RefSeq" id="XP_033806671.1">
    <property type="nucleotide sequence ID" value="XM_033950780.1"/>
</dbReference>
<keyword evidence="5 13" id="KW-1133">Transmembrane helix</keyword>
<comment type="similarity">
    <text evidence="2 12">Belongs to the G-protein coupled receptor 1 family.</text>
</comment>
<dbReference type="PROSITE" id="PS50262">
    <property type="entry name" value="G_PROTEIN_RECEP_F1_2"/>
    <property type="match status" value="1"/>
</dbReference>
<feature type="domain" description="G-protein coupled receptors family 1 profile" evidence="14">
    <location>
        <begin position="31"/>
        <end position="282"/>
    </location>
</feature>
<keyword evidence="3" id="KW-1003">Cell membrane</keyword>
<dbReference type="Gene3D" id="1.20.1070.10">
    <property type="entry name" value="Rhodopsin 7-helix transmembrane proteins"/>
    <property type="match status" value="1"/>
</dbReference>
<feature type="transmembrane region" description="Helical" evidence="13">
    <location>
        <begin position="130"/>
        <end position="151"/>
    </location>
</feature>
<keyword evidence="15" id="KW-1185">Reference proteome</keyword>
<dbReference type="InterPro" id="IPR000276">
    <property type="entry name" value="GPCR_Rhodpsn"/>
</dbReference>
<feature type="transmembrane region" description="Helical" evidence="13">
    <location>
        <begin position="93"/>
        <end position="118"/>
    </location>
</feature>
<gene>
    <name evidence="16" type="primary">GPR132</name>
</gene>
<evidence type="ECO:0000313" key="16">
    <source>
        <dbReference type="RefSeq" id="XP_033806671.1"/>
    </source>
</evidence>
<evidence type="ECO:0000313" key="15">
    <source>
        <dbReference type="Proteomes" id="UP000515159"/>
    </source>
</evidence>
<evidence type="ECO:0000256" key="7">
    <source>
        <dbReference type="ARBA" id="ARBA00023136"/>
    </source>
</evidence>
<dbReference type="KEGG" id="gsh:117363303"/>
<evidence type="ECO:0000256" key="11">
    <source>
        <dbReference type="ARBA" id="ARBA00023224"/>
    </source>
</evidence>
<evidence type="ECO:0000256" key="5">
    <source>
        <dbReference type="ARBA" id="ARBA00022989"/>
    </source>
</evidence>
<dbReference type="GO" id="GO:0004930">
    <property type="term" value="F:G protein-coupled receptor activity"/>
    <property type="evidence" value="ECO:0007669"/>
    <property type="project" value="UniProtKB-KW"/>
</dbReference>
<comment type="subcellular location">
    <subcellularLocation>
        <location evidence="1">Cell membrane</location>
        <topology evidence="1">Multi-pass membrane protein</topology>
    </subcellularLocation>
</comment>
<dbReference type="FunFam" id="1.20.1070.10:FF:000065">
    <property type="entry name" value="G-protein coupled receptor 4"/>
    <property type="match status" value="1"/>
</dbReference>
<keyword evidence="4 12" id="KW-0812">Transmembrane</keyword>
<evidence type="ECO:0000256" key="1">
    <source>
        <dbReference type="ARBA" id="ARBA00004651"/>
    </source>
</evidence>
<evidence type="ECO:0000256" key="10">
    <source>
        <dbReference type="ARBA" id="ARBA00023180"/>
    </source>
</evidence>
<reference evidence="16" key="1">
    <citation type="submission" date="2025-08" db="UniProtKB">
        <authorList>
            <consortium name="RefSeq"/>
        </authorList>
    </citation>
    <scope>IDENTIFICATION</scope>
</reference>
<keyword evidence="10" id="KW-0325">Glycoprotein</keyword>
<dbReference type="GeneID" id="117363303"/>
<evidence type="ECO:0000256" key="12">
    <source>
        <dbReference type="RuleBase" id="RU000688"/>
    </source>
</evidence>
<dbReference type="Pfam" id="PF00001">
    <property type="entry name" value="7tm_1"/>
    <property type="match status" value="1"/>
</dbReference>
<evidence type="ECO:0000256" key="13">
    <source>
        <dbReference type="SAM" id="Phobius"/>
    </source>
</evidence>
<keyword evidence="11 12" id="KW-0807">Transducer</keyword>
<protein>
    <submittedName>
        <fullName evidence="16">Probable G-protein coupled receptor 132</fullName>
    </submittedName>
</protein>
<dbReference type="PANTHER" id="PTHR24234">
    <property type="entry name" value="LYSOPHOSPHATIDIC ACID RECEPTOR 5/SPHINGOSYLPHOSPHORYLCHOLINE RECEPTOR"/>
    <property type="match status" value="1"/>
</dbReference>
<evidence type="ECO:0000256" key="9">
    <source>
        <dbReference type="ARBA" id="ARBA00023170"/>
    </source>
</evidence>
<dbReference type="InParanoid" id="A0A6P8RN94"/>
<dbReference type="InterPro" id="IPR017452">
    <property type="entry name" value="GPCR_Rhodpsn_7TM"/>
</dbReference>
<proteinExistence type="inferred from homology"/>
<dbReference type="CTD" id="29933"/>
<dbReference type="PRINTS" id="PR01157">
    <property type="entry name" value="P2YPURNOCPTR"/>
</dbReference>
<dbReference type="FunCoup" id="A0A6P8RN94">
    <property type="interactions" value="719"/>
</dbReference>
<dbReference type="OrthoDB" id="8953154at2759"/>
<organism evidence="15 16">
    <name type="scientific">Geotrypetes seraphini</name>
    <name type="common">Gaboon caecilian</name>
    <name type="synonym">Caecilia seraphini</name>
    <dbReference type="NCBI Taxonomy" id="260995"/>
    <lineage>
        <taxon>Eukaryota</taxon>
        <taxon>Metazoa</taxon>
        <taxon>Chordata</taxon>
        <taxon>Craniata</taxon>
        <taxon>Vertebrata</taxon>
        <taxon>Euteleostomi</taxon>
        <taxon>Amphibia</taxon>
        <taxon>Gymnophiona</taxon>
        <taxon>Geotrypetes</taxon>
    </lineage>
</organism>
<feature type="transmembrane region" description="Helical" evidence="13">
    <location>
        <begin position="220"/>
        <end position="248"/>
    </location>
</feature>
<evidence type="ECO:0000256" key="6">
    <source>
        <dbReference type="ARBA" id="ARBA00023040"/>
    </source>
</evidence>
<dbReference type="GO" id="GO:0010972">
    <property type="term" value="P:negative regulation of G2/M transition of mitotic cell cycle"/>
    <property type="evidence" value="ECO:0007669"/>
    <property type="project" value="TreeGrafter"/>
</dbReference>
<keyword evidence="7 13" id="KW-0472">Membrane</keyword>
<evidence type="ECO:0000259" key="14">
    <source>
        <dbReference type="PROSITE" id="PS50262"/>
    </source>
</evidence>
<feature type="transmembrane region" description="Helical" evidence="13">
    <location>
        <begin position="51"/>
        <end position="73"/>
    </location>
</feature>
<dbReference type="AlphaFoldDB" id="A0A6P8RN94"/>
<dbReference type="SUPFAM" id="SSF81321">
    <property type="entry name" value="Family A G protein-coupled receptor-like"/>
    <property type="match status" value="1"/>
</dbReference>
<feature type="transmembrane region" description="Helical" evidence="13">
    <location>
        <begin position="260"/>
        <end position="285"/>
    </location>
</feature>
<dbReference type="PRINTS" id="PR00237">
    <property type="entry name" value="GPCRRHODOPSN"/>
</dbReference>
<feature type="transmembrane region" description="Helical" evidence="13">
    <location>
        <begin position="178"/>
        <end position="199"/>
    </location>
</feature>
<dbReference type="PROSITE" id="PS00237">
    <property type="entry name" value="G_PROTEIN_RECEP_F1_1"/>
    <property type="match status" value="1"/>
</dbReference>
<keyword evidence="8" id="KW-1015">Disulfide bond</keyword>
<accession>A0A6P8RN94</accession>
<keyword evidence="6 12" id="KW-0297">G-protein coupled receptor</keyword>